<feature type="transmembrane region" description="Helical" evidence="16">
    <location>
        <begin position="9"/>
        <end position="30"/>
    </location>
</feature>
<dbReference type="SMART" id="SM00448">
    <property type="entry name" value="REC"/>
    <property type="match status" value="1"/>
</dbReference>
<keyword evidence="16" id="KW-1133">Transmembrane helix</keyword>
<dbReference type="CDD" id="cd16922">
    <property type="entry name" value="HATPase_EvgS-ArcB-TorS-like"/>
    <property type="match status" value="1"/>
</dbReference>
<dbReference type="Pfam" id="PF00072">
    <property type="entry name" value="Response_reg"/>
    <property type="match status" value="1"/>
</dbReference>
<dbReference type="InterPro" id="IPR004358">
    <property type="entry name" value="Sig_transdc_His_kin-like_C"/>
</dbReference>
<evidence type="ECO:0000259" key="17">
    <source>
        <dbReference type="PROSITE" id="PS50109"/>
    </source>
</evidence>
<evidence type="ECO:0000256" key="2">
    <source>
        <dbReference type="ARBA" id="ARBA00006402"/>
    </source>
</evidence>
<dbReference type="PANTHER" id="PTHR45339:SF1">
    <property type="entry name" value="HYBRID SIGNAL TRANSDUCTION HISTIDINE KINASE J"/>
    <property type="match status" value="1"/>
</dbReference>
<dbReference type="Gene3D" id="1.10.287.130">
    <property type="match status" value="1"/>
</dbReference>
<keyword evidence="6" id="KW-0808">Transferase</keyword>
<dbReference type="Pfam" id="PF00512">
    <property type="entry name" value="HisKA"/>
    <property type="match status" value="1"/>
</dbReference>
<dbReference type="PRINTS" id="PR00344">
    <property type="entry name" value="BCTRLSENSOR"/>
</dbReference>
<dbReference type="Gene3D" id="3.40.50.2300">
    <property type="match status" value="1"/>
</dbReference>
<keyword evidence="9" id="KW-0067">ATP-binding</keyword>
<dbReference type="PROSITE" id="PS50109">
    <property type="entry name" value="HIS_KIN"/>
    <property type="match status" value="1"/>
</dbReference>
<feature type="modified residue" description="4-aspartylphosphate" evidence="15">
    <location>
        <position position="665"/>
    </location>
</feature>
<dbReference type="FunFam" id="3.30.565.10:FF:000010">
    <property type="entry name" value="Sensor histidine kinase RcsC"/>
    <property type="match status" value="1"/>
</dbReference>
<dbReference type="AlphaFoldDB" id="A0A5Q2MZ82"/>
<dbReference type="GO" id="GO:0000155">
    <property type="term" value="F:phosphorelay sensor kinase activity"/>
    <property type="evidence" value="ECO:0007669"/>
    <property type="project" value="InterPro"/>
</dbReference>
<dbReference type="CDD" id="cd17546">
    <property type="entry name" value="REC_hyHK_CKI1_RcsC-like"/>
    <property type="match status" value="1"/>
</dbReference>
<protein>
    <recommendedName>
        <fullName evidence="14">Circadian input-output histidine kinase CikA</fullName>
        <ecNumber evidence="3">2.7.13.3</ecNumber>
    </recommendedName>
    <alternativeName>
        <fullName evidence="13">Sensory/regulatory protein RpfC</fullName>
    </alternativeName>
    <alternativeName>
        <fullName evidence="4">Stage 0 sporulation protein A homolog</fullName>
    </alternativeName>
</protein>
<evidence type="ECO:0000313" key="19">
    <source>
        <dbReference type="EMBL" id="QGG46749.1"/>
    </source>
</evidence>
<dbReference type="SUPFAM" id="SSF47384">
    <property type="entry name" value="Homodimeric domain of signal transducing histidine kinase"/>
    <property type="match status" value="1"/>
</dbReference>
<dbReference type="CDD" id="cd00082">
    <property type="entry name" value="HisKA"/>
    <property type="match status" value="1"/>
</dbReference>
<evidence type="ECO:0000256" key="6">
    <source>
        <dbReference type="ARBA" id="ARBA00022679"/>
    </source>
</evidence>
<feature type="domain" description="Response regulatory" evidence="18">
    <location>
        <begin position="615"/>
        <end position="734"/>
    </location>
</feature>
<evidence type="ECO:0000256" key="8">
    <source>
        <dbReference type="ARBA" id="ARBA00022777"/>
    </source>
</evidence>
<dbReference type="SUPFAM" id="SSF55874">
    <property type="entry name" value="ATPase domain of HSP90 chaperone/DNA topoisomerase II/histidine kinase"/>
    <property type="match status" value="1"/>
</dbReference>
<dbReference type="Proteomes" id="UP000366051">
    <property type="component" value="Chromosome"/>
</dbReference>
<evidence type="ECO:0000256" key="7">
    <source>
        <dbReference type="ARBA" id="ARBA00022741"/>
    </source>
</evidence>
<comment type="catalytic activity">
    <reaction evidence="1">
        <text>ATP + protein L-histidine = ADP + protein N-phospho-L-histidine.</text>
        <dbReference type="EC" id="2.7.13.3"/>
    </reaction>
</comment>
<keyword evidence="20" id="KW-1185">Reference proteome</keyword>
<dbReference type="PROSITE" id="PS50110">
    <property type="entry name" value="RESPONSE_REGULATORY"/>
    <property type="match status" value="1"/>
</dbReference>
<evidence type="ECO:0000256" key="11">
    <source>
        <dbReference type="ARBA" id="ARBA00024867"/>
    </source>
</evidence>
<feature type="transmembrane region" description="Helical" evidence="16">
    <location>
        <begin position="326"/>
        <end position="344"/>
    </location>
</feature>
<evidence type="ECO:0000256" key="12">
    <source>
        <dbReference type="ARBA" id="ARBA00064003"/>
    </source>
</evidence>
<dbReference type="EC" id="2.7.13.3" evidence="3"/>
<feature type="domain" description="Histidine kinase" evidence="17">
    <location>
        <begin position="361"/>
        <end position="582"/>
    </location>
</feature>
<dbReference type="SMART" id="SM00388">
    <property type="entry name" value="HisKA"/>
    <property type="match status" value="1"/>
</dbReference>
<dbReference type="KEGG" id="hcv:FTV88_0570"/>
<dbReference type="InterPro" id="IPR003661">
    <property type="entry name" value="HisK_dim/P_dom"/>
</dbReference>
<evidence type="ECO:0000256" key="15">
    <source>
        <dbReference type="PROSITE-ProRule" id="PRU00169"/>
    </source>
</evidence>
<keyword evidence="16" id="KW-0812">Transmembrane</keyword>
<dbReference type="InterPro" id="IPR011006">
    <property type="entry name" value="CheY-like_superfamily"/>
</dbReference>
<evidence type="ECO:0000256" key="1">
    <source>
        <dbReference type="ARBA" id="ARBA00000085"/>
    </source>
</evidence>
<dbReference type="InterPro" id="IPR036097">
    <property type="entry name" value="HisK_dim/P_sf"/>
</dbReference>
<accession>A0A5Q2MZ82</accession>
<proteinExistence type="inferred from homology"/>
<dbReference type="InterPro" id="IPR005467">
    <property type="entry name" value="His_kinase_dom"/>
</dbReference>
<comment type="similarity">
    <text evidence="2">In the N-terminal section; belongs to the phytochrome family.</text>
</comment>
<evidence type="ECO:0000256" key="10">
    <source>
        <dbReference type="ARBA" id="ARBA00023012"/>
    </source>
</evidence>
<dbReference type="Pfam" id="PF02518">
    <property type="entry name" value="HATPase_c"/>
    <property type="match status" value="1"/>
</dbReference>
<dbReference type="InterPro" id="IPR001789">
    <property type="entry name" value="Sig_transdc_resp-reg_receiver"/>
</dbReference>
<keyword evidence="5 15" id="KW-0597">Phosphoprotein</keyword>
<evidence type="ECO:0000256" key="4">
    <source>
        <dbReference type="ARBA" id="ARBA00018672"/>
    </source>
</evidence>
<keyword evidence="7" id="KW-0547">Nucleotide-binding</keyword>
<dbReference type="SUPFAM" id="SSF52172">
    <property type="entry name" value="CheY-like"/>
    <property type="match status" value="1"/>
</dbReference>
<dbReference type="Pfam" id="PF14827">
    <property type="entry name" value="dCache_3"/>
    <property type="match status" value="1"/>
</dbReference>
<evidence type="ECO:0000256" key="3">
    <source>
        <dbReference type="ARBA" id="ARBA00012438"/>
    </source>
</evidence>
<evidence type="ECO:0000313" key="20">
    <source>
        <dbReference type="Proteomes" id="UP000366051"/>
    </source>
</evidence>
<evidence type="ECO:0000256" key="9">
    <source>
        <dbReference type="ARBA" id="ARBA00022840"/>
    </source>
</evidence>
<evidence type="ECO:0000256" key="14">
    <source>
        <dbReference type="ARBA" id="ARBA00074306"/>
    </source>
</evidence>
<evidence type="ECO:0000256" key="16">
    <source>
        <dbReference type="SAM" id="Phobius"/>
    </source>
</evidence>
<keyword evidence="16" id="KW-0472">Membrane</keyword>
<keyword evidence="10" id="KW-0902">Two-component regulatory system</keyword>
<dbReference type="PANTHER" id="PTHR45339">
    <property type="entry name" value="HYBRID SIGNAL TRANSDUCTION HISTIDINE KINASE J"/>
    <property type="match status" value="1"/>
</dbReference>
<reference evidence="20" key="1">
    <citation type="submission" date="2019-11" db="EMBL/GenBank/DDBJ databases">
        <title>Genome sequence of Heliorestis convoluta strain HH, an alkaliphilic and minimalistic phototrophic bacterium from a soda lake in Egypt.</title>
        <authorList>
            <person name="Dewey E.D."/>
            <person name="Stokes L.M."/>
            <person name="Burchell B.M."/>
            <person name="Shaffer K.N."/>
            <person name="Huntington A.M."/>
            <person name="Baker J.M."/>
            <person name="Nadendla S."/>
            <person name="Giglio M.G."/>
            <person name="Touchman J.W."/>
            <person name="Blankenship R.E."/>
            <person name="Madigan M.T."/>
            <person name="Sattley W.M."/>
        </authorList>
    </citation>
    <scope>NUCLEOTIDE SEQUENCE [LARGE SCALE GENOMIC DNA]</scope>
    <source>
        <strain evidence="20">HH</strain>
    </source>
</reference>
<gene>
    <name evidence="19" type="ORF">FTV88_0570</name>
</gene>
<dbReference type="InterPro" id="IPR029150">
    <property type="entry name" value="dCache_3"/>
</dbReference>
<name>A0A5Q2MZ82_9FIRM</name>
<comment type="subunit">
    <text evidence="12">At low DSF concentrations, interacts with RpfF.</text>
</comment>
<evidence type="ECO:0000256" key="13">
    <source>
        <dbReference type="ARBA" id="ARBA00068150"/>
    </source>
</evidence>
<dbReference type="SMART" id="SM00387">
    <property type="entry name" value="HATPase_c"/>
    <property type="match status" value="1"/>
</dbReference>
<dbReference type="Gene3D" id="3.30.565.10">
    <property type="entry name" value="Histidine kinase-like ATPase, C-terminal domain"/>
    <property type="match status" value="1"/>
</dbReference>
<evidence type="ECO:0000259" key="18">
    <source>
        <dbReference type="PROSITE" id="PS50110"/>
    </source>
</evidence>
<dbReference type="InterPro" id="IPR003594">
    <property type="entry name" value="HATPase_dom"/>
</dbReference>
<dbReference type="GO" id="GO:0005524">
    <property type="term" value="F:ATP binding"/>
    <property type="evidence" value="ECO:0007669"/>
    <property type="project" value="UniProtKB-KW"/>
</dbReference>
<evidence type="ECO:0000256" key="5">
    <source>
        <dbReference type="ARBA" id="ARBA00022553"/>
    </source>
</evidence>
<dbReference type="FunFam" id="1.10.287.130:FF:000002">
    <property type="entry name" value="Two-component osmosensing histidine kinase"/>
    <property type="match status" value="1"/>
</dbReference>
<dbReference type="EMBL" id="CP045875">
    <property type="protein sequence ID" value="QGG46749.1"/>
    <property type="molecule type" value="Genomic_DNA"/>
</dbReference>
<sequence>MGNYKKKKTYFIAIFFSVFLLSGLYLLSVYQQKEQNQQLYLDVRLENFHDEVEASLNGYTLGTRIIAKEILMQEEITELLFQAIHAKPEQRGLYRERLKEKVDDLYEELENYHFRQLHFHLKDGTSFLRMHRPELYGDNLFSVRETIRIANQELRESIGFEEGRIYNGYRFVFPLFYQGEHVGSVETSISFGSIIHMLDQLFGNYSTFIIKKSVVEDTVFSQEQSNYIDSDIHEDYFYDRYIIEERFYEKHDFTDREIKKINHSIAPTVQKKINSGESFVAKTEIKNQCYLVLFLKIENIHNQPIAYLVSYEKNNTLCAISSTFEISFIFTTLLLLALLMFLIAKNQADVSNQAKSEFLATMSHEIRTPMNAVVAMNELLLDTPLNQEQRKYVGIIGDSANLLLTVINDILDVSKIESGNLILERIPISLKEFKESTIGMVKEQAEKKGIAVKYEVDTALPNIIVGDPARLRQVLINLLSNAIKFTEKGYIELRIMTIKSPKGQEWMRFEVKDTGIGITPEVRKELFKPFKQADASMTRRYGGTGLGLAISRSLVQLMGGSIDVDSRIGEGSTFWFEIPLEKMEHLLEDKSQYEKSEKSKGIHREEVRLVNESAKILLVEDNPVNYEVARIHLLKIGITEVQWAKNGREAVEMTDKEDFDLILMDCQMPEMDGYEASRRIREREKSHNKATPIVAMTANVLWEERQRCIKAGMNDYIAKPFLRKTLIETLKRYLSLNTLMKKEEEKPQYRE</sequence>
<keyword evidence="8 19" id="KW-0418">Kinase</keyword>
<comment type="function">
    <text evidence="11">May play the central regulatory role in sporulation. It may be an element of the effector pathway responsible for the activation of sporulation genes in response to nutritional stress. Spo0A may act in concert with spo0H (a sigma factor) to control the expression of some genes that are critical to the sporulation process.</text>
</comment>
<dbReference type="InterPro" id="IPR036890">
    <property type="entry name" value="HATPase_C_sf"/>
</dbReference>
<dbReference type="OrthoDB" id="9803190at2"/>
<dbReference type="RefSeq" id="WP_153724264.1">
    <property type="nucleotide sequence ID" value="NZ_CP045875.1"/>
</dbReference>
<organism evidence="19 20">
    <name type="scientific">Heliorestis convoluta</name>
    <dbReference type="NCBI Taxonomy" id="356322"/>
    <lineage>
        <taxon>Bacteria</taxon>
        <taxon>Bacillati</taxon>
        <taxon>Bacillota</taxon>
        <taxon>Clostridia</taxon>
        <taxon>Eubacteriales</taxon>
        <taxon>Heliobacteriaceae</taxon>
        <taxon>Heliorestis</taxon>
    </lineage>
</organism>